<evidence type="ECO:0000313" key="3">
    <source>
        <dbReference type="Proteomes" id="UP000642509"/>
    </source>
</evidence>
<sequence length="80" mass="8241">MVGDSGGEDGVSSRGIPASLSGRPGTVTMWTPSVHILSMGPGPKRVLAAPQRVLTRFKPAHDVTLGTIWVSVRAGPPPIA</sequence>
<accession>A0ABQ2LZ39</accession>
<comment type="caution">
    <text evidence="2">The sequence shown here is derived from an EMBL/GenBank/DDBJ whole genome shotgun (WGS) entry which is preliminary data.</text>
</comment>
<organism evidence="2 3">
    <name type="scientific">Citricoccus zhacaiensis</name>
    <dbReference type="NCBI Taxonomy" id="489142"/>
    <lineage>
        <taxon>Bacteria</taxon>
        <taxon>Bacillati</taxon>
        <taxon>Actinomycetota</taxon>
        <taxon>Actinomycetes</taxon>
        <taxon>Micrococcales</taxon>
        <taxon>Micrococcaceae</taxon>
        <taxon>Citricoccus</taxon>
    </lineage>
</organism>
<gene>
    <name evidence="2" type="ORF">GCM10010977_16430</name>
</gene>
<feature type="region of interest" description="Disordered" evidence="1">
    <location>
        <begin position="1"/>
        <end position="25"/>
    </location>
</feature>
<evidence type="ECO:0000256" key="1">
    <source>
        <dbReference type="SAM" id="MobiDB-lite"/>
    </source>
</evidence>
<proteinExistence type="predicted"/>
<protein>
    <submittedName>
        <fullName evidence="2">Uncharacterized protein</fullName>
    </submittedName>
</protein>
<dbReference type="EMBL" id="BMLQ01000004">
    <property type="protein sequence ID" value="GGO44920.1"/>
    <property type="molecule type" value="Genomic_DNA"/>
</dbReference>
<dbReference type="Proteomes" id="UP000642509">
    <property type="component" value="Unassembled WGS sequence"/>
</dbReference>
<keyword evidence="3" id="KW-1185">Reference proteome</keyword>
<evidence type="ECO:0000313" key="2">
    <source>
        <dbReference type="EMBL" id="GGO44920.1"/>
    </source>
</evidence>
<reference evidence="3" key="1">
    <citation type="journal article" date="2019" name="Int. J. Syst. Evol. Microbiol.">
        <title>The Global Catalogue of Microorganisms (GCM) 10K type strain sequencing project: providing services to taxonomists for standard genome sequencing and annotation.</title>
        <authorList>
            <consortium name="The Broad Institute Genomics Platform"/>
            <consortium name="The Broad Institute Genome Sequencing Center for Infectious Disease"/>
            <person name="Wu L."/>
            <person name="Ma J."/>
        </authorList>
    </citation>
    <scope>NUCLEOTIDE SEQUENCE [LARGE SCALE GENOMIC DNA]</scope>
    <source>
        <strain evidence="3">CGMCC 1.7064</strain>
    </source>
</reference>
<name>A0ABQ2LZ39_9MICC</name>